<dbReference type="EMBL" id="CP136920">
    <property type="protein sequence ID" value="WOO42226.1"/>
    <property type="molecule type" value="Genomic_DNA"/>
</dbReference>
<dbReference type="InterPro" id="IPR018060">
    <property type="entry name" value="HTH_AraC"/>
</dbReference>
<dbReference type="AlphaFoldDB" id="A0AAQ3QUB5"/>
<evidence type="ECO:0000256" key="3">
    <source>
        <dbReference type="ARBA" id="ARBA00023163"/>
    </source>
</evidence>
<evidence type="ECO:0000313" key="6">
    <source>
        <dbReference type="Proteomes" id="UP001304300"/>
    </source>
</evidence>
<evidence type="ECO:0000256" key="1">
    <source>
        <dbReference type="ARBA" id="ARBA00023015"/>
    </source>
</evidence>
<dbReference type="Proteomes" id="UP001304300">
    <property type="component" value="Chromosome"/>
</dbReference>
<evidence type="ECO:0000256" key="2">
    <source>
        <dbReference type="ARBA" id="ARBA00023125"/>
    </source>
</evidence>
<dbReference type="GO" id="GO:0003700">
    <property type="term" value="F:DNA-binding transcription factor activity"/>
    <property type="evidence" value="ECO:0007669"/>
    <property type="project" value="InterPro"/>
</dbReference>
<evidence type="ECO:0000259" key="4">
    <source>
        <dbReference type="PROSITE" id="PS01124"/>
    </source>
</evidence>
<dbReference type="GO" id="GO:0043565">
    <property type="term" value="F:sequence-specific DNA binding"/>
    <property type="evidence" value="ECO:0007669"/>
    <property type="project" value="InterPro"/>
</dbReference>
<gene>
    <name evidence="5" type="ORF">RZN69_03930</name>
</gene>
<dbReference type="SMART" id="SM00342">
    <property type="entry name" value="HTH_ARAC"/>
    <property type="match status" value="1"/>
</dbReference>
<dbReference type="PANTHER" id="PTHR43280:SF2">
    <property type="entry name" value="HTH-TYPE TRANSCRIPTIONAL REGULATOR EXSA"/>
    <property type="match status" value="1"/>
</dbReference>
<keyword evidence="1" id="KW-0805">Transcription regulation</keyword>
<protein>
    <submittedName>
        <fullName evidence="5">Helix-turn-helix transcriptional regulator</fullName>
    </submittedName>
</protein>
<keyword evidence="2" id="KW-0238">DNA-binding</keyword>
<evidence type="ECO:0000313" key="5">
    <source>
        <dbReference type="EMBL" id="WOO42226.1"/>
    </source>
</evidence>
<dbReference type="RefSeq" id="WP_317834724.1">
    <property type="nucleotide sequence ID" value="NZ_CP136920.1"/>
</dbReference>
<accession>A0AAQ3QUB5</accession>
<reference evidence="5 6" key="1">
    <citation type="submission" date="2023-10" db="EMBL/GenBank/DDBJ databases">
        <title>Rubellicoccus peritrichatus gen. nov., sp. nov., isolated from an algae of coral reef tank.</title>
        <authorList>
            <person name="Luo J."/>
        </authorList>
    </citation>
    <scope>NUCLEOTIDE SEQUENCE [LARGE SCALE GENOMIC DNA]</scope>
    <source>
        <strain evidence="5 6">CR14</strain>
    </source>
</reference>
<dbReference type="SUPFAM" id="SSF46689">
    <property type="entry name" value="Homeodomain-like"/>
    <property type="match status" value="2"/>
</dbReference>
<feature type="domain" description="HTH araC/xylS-type" evidence="4">
    <location>
        <begin position="183"/>
        <end position="285"/>
    </location>
</feature>
<name>A0AAQ3QUB5_9BACT</name>
<dbReference type="PROSITE" id="PS01124">
    <property type="entry name" value="HTH_ARAC_FAMILY_2"/>
    <property type="match status" value="1"/>
</dbReference>
<dbReference type="InterPro" id="IPR009057">
    <property type="entry name" value="Homeodomain-like_sf"/>
</dbReference>
<dbReference type="PRINTS" id="PR00032">
    <property type="entry name" value="HTHARAC"/>
</dbReference>
<proteinExistence type="predicted"/>
<dbReference type="Gene3D" id="1.10.10.60">
    <property type="entry name" value="Homeodomain-like"/>
    <property type="match status" value="2"/>
</dbReference>
<dbReference type="InterPro" id="IPR020449">
    <property type="entry name" value="Tscrpt_reg_AraC-type_HTH"/>
</dbReference>
<keyword evidence="3" id="KW-0804">Transcription</keyword>
<organism evidence="5 6">
    <name type="scientific">Rubellicoccus peritrichatus</name>
    <dbReference type="NCBI Taxonomy" id="3080537"/>
    <lineage>
        <taxon>Bacteria</taxon>
        <taxon>Pseudomonadati</taxon>
        <taxon>Verrucomicrobiota</taxon>
        <taxon>Opitutia</taxon>
        <taxon>Puniceicoccales</taxon>
        <taxon>Cerasicoccaceae</taxon>
        <taxon>Rubellicoccus</taxon>
    </lineage>
</organism>
<dbReference type="Pfam" id="PF12833">
    <property type="entry name" value="HTH_18"/>
    <property type="match status" value="1"/>
</dbReference>
<dbReference type="KEGG" id="puo:RZN69_03930"/>
<keyword evidence="6" id="KW-1185">Reference proteome</keyword>
<dbReference type="PANTHER" id="PTHR43280">
    <property type="entry name" value="ARAC-FAMILY TRANSCRIPTIONAL REGULATOR"/>
    <property type="match status" value="1"/>
</dbReference>
<sequence length="295" mass="33884">MNKKQSKALYHETSFSCQFPGDAGVMGCNEYRAAGDEYHWEGLKRGGVASSPLLVFQVTLEGWGIYEEPGDRRVIDRGKAFTAIVPSNHVYCLPAESSGWGFMWLVIQHAYVVKRIAETANRYSRVLSCADDSPIWLRCSEILKKLAADAYRSPIDLEEDLFRLMFAYERHWRSAIYQDDESQRILTTLEEMVLAELPGVLSVDEVARSHGMSRSHFSHWFREKTGHQPATYMTLLRLRLAERRLRETLDTMEHIASDNGFADANHFCKVFRRHYGISPGTFRKNSGVVRRPNDR</sequence>